<name>A0A975IWG4_9CAUL</name>
<keyword evidence="5" id="KW-0456">Lyase</keyword>
<dbReference type="InterPro" id="IPR015931">
    <property type="entry name" value="Acnase/IPM_dHydase_lsu_aba_1/3"/>
</dbReference>
<dbReference type="GO" id="GO:0043436">
    <property type="term" value="P:oxoacid metabolic process"/>
    <property type="evidence" value="ECO:0007669"/>
    <property type="project" value="UniProtKB-ARBA"/>
</dbReference>
<dbReference type="GO" id="GO:0046872">
    <property type="term" value="F:metal ion binding"/>
    <property type="evidence" value="ECO:0007669"/>
    <property type="project" value="UniProtKB-KW"/>
</dbReference>
<protein>
    <recommendedName>
        <fullName evidence="6">Aconitase/3-isopropylmalate dehydratase large subunit alpha/beta/alpha domain-containing protein</fullName>
    </recommendedName>
</protein>
<dbReference type="Proteomes" id="UP000676409">
    <property type="component" value="Chromosome"/>
</dbReference>
<organism evidence="7 8">
    <name type="scientific">Phenylobacterium montanum</name>
    <dbReference type="NCBI Taxonomy" id="2823693"/>
    <lineage>
        <taxon>Bacteria</taxon>
        <taxon>Pseudomonadati</taxon>
        <taxon>Pseudomonadota</taxon>
        <taxon>Alphaproteobacteria</taxon>
        <taxon>Caulobacterales</taxon>
        <taxon>Caulobacteraceae</taxon>
        <taxon>Phenylobacterium</taxon>
    </lineage>
</organism>
<keyword evidence="2" id="KW-0479">Metal-binding</keyword>
<evidence type="ECO:0000256" key="3">
    <source>
        <dbReference type="ARBA" id="ARBA00023004"/>
    </source>
</evidence>
<dbReference type="SUPFAM" id="SSF53732">
    <property type="entry name" value="Aconitase iron-sulfur domain"/>
    <property type="match status" value="1"/>
</dbReference>
<dbReference type="InterPro" id="IPR001030">
    <property type="entry name" value="Acoase/IPM_deHydtase_lsu_aba"/>
</dbReference>
<dbReference type="InterPro" id="IPR036008">
    <property type="entry name" value="Aconitase_4Fe-4S_dom"/>
</dbReference>
<feature type="domain" description="Aconitase/3-isopropylmalate dehydratase large subunit alpha/beta/alpha" evidence="6">
    <location>
        <begin position="290"/>
        <end position="409"/>
    </location>
</feature>
<evidence type="ECO:0000313" key="7">
    <source>
        <dbReference type="EMBL" id="QUD89564.1"/>
    </source>
</evidence>
<dbReference type="KEGG" id="caul:KCG34_06700"/>
<evidence type="ECO:0000313" key="8">
    <source>
        <dbReference type="Proteomes" id="UP000676409"/>
    </source>
</evidence>
<gene>
    <name evidence="7" type="ORF">KCG34_06700</name>
</gene>
<dbReference type="Pfam" id="PF00330">
    <property type="entry name" value="Aconitase"/>
    <property type="match status" value="2"/>
</dbReference>
<dbReference type="RefSeq" id="WP_211939616.1">
    <property type="nucleotide sequence ID" value="NZ_CP073078.1"/>
</dbReference>
<dbReference type="AlphaFoldDB" id="A0A975IWG4"/>
<keyword evidence="3" id="KW-0408">Iron</keyword>
<accession>A0A975IWG4</accession>
<sequence>MTGFTMTEKILARAAEGRALRAGDEVQVRPDFILAYVFGGFVKFPRLIAKEFGIERLDAPERFALFLDHNIPVTDARLEARMAEVRHWCDAKGVEIHDGAGIGHVVASESGYASPGAFAVHFDGHISQLGAFGTLAVGIHIGIYEAFARPTIAFTVPETVRVKLTGQLASGVMARDLIHHLIAQFGADFCNRKVLELSGSGLESLSLDDLQTITGLAMFTGALTAIAEPTERVRDFVRNRARLVLPPIVSDADAVYAADLVCNLDKVGPLVAVPPSSATIVPLSEVIGRPLQVGYLGSCVSGRLEDLRIAASLLRGRRINPGFTLNVVPSSREIMVRAAEEGLIAELASAGAFISSPTCSYCYGAVGALASGQAAVSSGTLNIPGRMGSAEAEIYLASPAVVAASAIEGRLADPRGYLAR</sequence>
<evidence type="ECO:0000259" key="6">
    <source>
        <dbReference type="Pfam" id="PF00330"/>
    </source>
</evidence>
<dbReference type="Gene3D" id="3.30.499.10">
    <property type="entry name" value="Aconitase, domain 3"/>
    <property type="match status" value="2"/>
</dbReference>
<dbReference type="PANTHER" id="PTHR43822:SF2">
    <property type="entry name" value="HOMOACONITASE, MITOCHONDRIAL"/>
    <property type="match status" value="1"/>
</dbReference>
<dbReference type="PANTHER" id="PTHR43822">
    <property type="entry name" value="HOMOACONITASE, MITOCHONDRIAL-RELATED"/>
    <property type="match status" value="1"/>
</dbReference>
<evidence type="ECO:0000256" key="5">
    <source>
        <dbReference type="ARBA" id="ARBA00023239"/>
    </source>
</evidence>
<proteinExistence type="predicted"/>
<dbReference type="GO" id="GO:0051536">
    <property type="term" value="F:iron-sulfur cluster binding"/>
    <property type="evidence" value="ECO:0007669"/>
    <property type="project" value="UniProtKB-KW"/>
</dbReference>
<dbReference type="GO" id="GO:0016829">
    <property type="term" value="F:lyase activity"/>
    <property type="evidence" value="ECO:0007669"/>
    <property type="project" value="UniProtKB-KW"/>
</dbReference>
<evidence type="ECO:0000256" key="1">
    <source>
        <dbReference type="ARBA" id="ARBA00011271"/>
    </source>
</evidence>
<keyword evidence="4" id="KW-0411">Iron-sulfur</keyword>
<dbReference type="EMBL" id="CP073078">
    <property type="protein sequence ID" value="QUD89564.1"/>
    <property type="molecule type" value="Genomic_DNA"/>
</dbReference>
<evidence type="ECO:0000256" key="2">
    <source>
        <dbReference type="ARBA" id="ARBA00022723"/>
    </source>
</evidence>
<dbReference type="InterPro" id="IPR050067">
    <property type="entry name" value="IPM_dehydratase_rel_enz"/>
</dbReference>
<reference evidence="7" key="1">
    <citation type="submission" date="2021-04" db="EMBL/GenBank/DDBJ databases">
        <title>The complete genome sequence of Caulobacter sp. S6.</title>
        <authorList>
            <person name="Tang Y."/>
            <person name="Ouyang W."/>
            <person name="Liu Q."/>
            <person name="Huang B."/>
            <person name="Guo Z."/>
            <person name="Lei P."/>
        </authorList>
    </citation>
    <scope>NUCLEOTIDE SEQUENCE</scope>
    <source>
        <strain evidence="7">S6</strain>
    </source>
</reference>
<comment type="subunit">
    <text evidence="1">Heterodimer of LeuC and LeuD.</text>
</comment>
<evidence type="ECO:0000256" key="4">
    <source>
        <dbReference type="ARBA" id="ARBA00023014"/>
    </source>
</evidence>
<keyword evidence="8" id="KW-1185">Reference proteome</keyword>
<feature type="domain" description="Aconitase/3-isopropylmalate dehydratase large subunit alpha/beta/alpha" evidence="6">
    <location>
        <begin position="69"/>
        <end position="287"/>
    </location>
</feature>